<feature type="compositionally biased region" description="Pro residues" evidence="3">
    <location>
        <begin position="578"/>
        <end position="590"/>
    </location>
</feature>
<dbReference type="GO" id="GO:0016807">
    <property type="term" value="F:cysteine-type carboxypeptidase activity"/>
    <property type="evidence" value="ECO:0007669"/>
    <property type="project" value="TreeGrafter"/>
</dbReference>
<reference evidence="5 6" key="1">
    <citation type="journal article" date="2016" name="Nat. Commun.">
        <title>Extremotolerant tardigrade genome and improved radiotolerance of human cultured cells by tardigrade-unique protein.</title>
        <authorList>
            <person name="Hashimoto T."/>
            <person name="Horikawa D.D."/>
            <person name="Saito Y."/>
            <person name="Kuwahara H."/>
            <person name="Kozuka-Hata H."/>
            <person name="Shin-I T."/>
            <person name="Minakuchi Y."/>
            <person name="Ohishi K."/>
            <person name="Motoyama A."/>
            <person name="Aizu T."/>
            <person name="Enomoto A."/>
            <person name="Kondo K."/>
            <person name="Tanaka S."/>
            <person name="Hara Y."/>
            <person name="Koshikawa S."/>
            <person name="Sagara H."/>
            <person name="Miura T."/>
            <person name="Yokobori S."/>
            <person name="Miyagawa K."/>
            <person name="Suzuki Y."/>
            <person name="Kubo T."/>
            <person name="Oyama M."/>
            <person name="Kohara Y."/>
            <person name="Fujiyama A."/>
            <person name="Arakawa K."/>
            <person name="Katayama T."/>
            <person name="Toyoda A."/>
            <person name="Kunieda T."/>
        </authorList>
    </citation>
    <scope>NUCLEOTIDE SEQUENCE [LARGE SCALE GENOMIC DNA]</scope>
    <source>
        <strain evidence="5 6">YOKOZUNA-1</strain>
    </source>
</reference>
<evidence type="ECO:0000313" key="6">
    <source>
        <dbReference type="Proteomes" id="UP000186922"/>
    </source>
</evidence>
<dbReference type="GO" id="GO:1990380">
    <property type="term" value="F:K48-linked deubiquitinase activity"/>
    <property type="evidence" value="ECO:0007669"/>
    <property type="project" value="UniProtKB-UniRule"/>
</dbReference>
<dbReference type="GO" id="GO:0004843">
    <property type="term" value="F:cysteine-type deubiquitinase activity"/>
    <property type="evidence" value="ECO:0007669"/>
    <property type="project" value="UniProtKB-UniRule"/>
</dbReference>
<keyword evidence="2" id="KW-0833">Ubl conjugation pathway</keyword>
<dbReference type="PANTHER" id="PTHR18063">
    <property type="entry name" value="NF-E2 INDUCIBLE PROTEIN"/>
    <property type="match status" value="1"/>
</dbReference>
<dbReference type="InterPro" id="IPR007518">
    <property type="entry name" value="MINDY"/>
</dbReference>
<comment type="caution">
    <text evidence="5">The sequence shown here is derived from an EMBL/GenBank/DDBJ whole genome shotgun (WGS) entry which is preliminary data.</text>
</comment>
<organism evidence="5 6">
    <name type="scientific">Ramazzottius varieornatus</name>
    <name type="common">Water bear</name>
    <name type="synonym">Tardigrade</name>
    <dbReference type="NCBI Taxonomy" id="947166"/>
    <lineage>
        <taxon>Eukaryota</taxon>
        <taxon>Metazoa</taxon>
        <taxon>Ecdysozoa</taxon>
        <taxon>Tardigrada</taxon>
        <taxon>Eutardigrada</taxon>
        <taxon>Parachela</taxon>
        <taxon>Hypsibioidea</taxon>
        <taxon>Ramazzottiidae</taxon>
        <taxon>Ramazzottius</taxon>
    </lineage>
</organism>
<feature type="domain" description="MINDY deubiquitinase" evidence="4">
    <location>
        <begin position="234"/>
        <end position="484"/>
    </location>
</feature>
<evidence type="ECO:0000256" key="1">
    <source>
        <dbReference type="ARBA" id="ARBA00006616"/>
    </source>
</evidence>
<dbReference type="GO" id="GO:0036435">
    <property type="term" value="F:K48-linked polyubiquitin modification-dependent protein binding"/>
    <property type="evidence" value="ECO:0007669"/>
    <property type="project" value="UniProtKB-UniRule"/>
</dbReference>
<evidence type="ECO:0000256" key="3">
    <source>
        <dbReference type="SAM" id="MobiDB-lite"/>
    </source>
</evidence>
<feature type="compositionally biased region" description="Polar residues" evidence="3">
    <location>
        <begin position="181"/>
        <end position="218"/>
    </location>
</feature>
<comment type="catalytic activity">
    <reaction evidence="2">
        <text>Thiol-dependent hydrolysis of ester, thioester, amide, peptide and isopeptide bonds formed by the C-terminal Gly of ubiquitin (a 76-residue protein attached to proteins as an intracellular targeting signal).</text>
        <dbReference type="EC" id="3.4.19.12"/>
    </reaction>
</comment>
<name>A0A1D1W0Z4_RAMVA</name>
<comment type="similarity">
    <text evidence="1 2">Belongs to the MINDY deubiquitinase family. FAM63 subfamily.</text>
</comment>
<dbReference type="GO" id="GO:0005829">
    <property type="term" value="C:cytosol"/>
    <property type="evidence" value="ECO:0007669"/>
    <property type="project" value="TreeGrafter"/>
</dbReference>
<proteinExistence type="inferred from homology"/>
<dbReference type="GO" id="GO:0071944">
    <property type="term" value="C:cell periphery"/>
    <property type="evidence" value="ECO:0007669"/>
    <property type="project" value="TreeGrafter"/>
</dbReference>
<protein>
    <recommendedName>
        <fullName evidence="2">Ubiquitin carboxyl-terminal hydrolase</fullName>
        <ecNumber evidence="2">3.4.19.12</ecNumber>
    </recommendedName>
</protein>
<gene>
    <name evidence="5" type="primary">RvY_16963-1</name>
    <name evidence="5" type="synonym">RvY_16963.1</name>
    <name evidence="5" type="ORF">RvY_16963</name>
</gene>
<keyword evidence="2" id="KW-0378">Hydrolase</keyword>
<feature type="compositionally biased region" description="Low complexity" evidence="3">
    <location>
        <begin position="605"/>
        <end position="621"/>
    </location>
</feature>
<feature type="compositionally biased region" description="Basic and acidic residues" evidence="3">
    <location>
        <begin position="659"/>
        <end position="672"/>
    </location>
</feature>
<dbReference type="Pfam" id="PF04424">
    <property type="entry name" value="MINDY_DUB"/>
    <property type="match status" value="1"/>
</dbReference>
<dbReference type="InterPro" id="IPR033979">
    <property type="entry name" value="MINDY_domain"/>
</dbReference>
<accession>A0A1D1W0Z4</accession>
<dbReference type="GO" id="GO:0071108">
    <property type="term" value="P:protein K48-linked deubiquitination"/>
    <property type="evidence" value="ECO:0007669"/>
    <property type="project" value="TreeGrafter"/>
</dbReference>
<dbReference type="EMBL" id="BDGG01000014">
    <property type="protein sequence ID" value="GAV07081.1"/>
    <property type="molecule type" value="Genomic_DNA"/>
</dbReference>
<dbReference type="Proteomes" id="UP000186922">
    <property type="component" value="Unassembled WGS sequence"/>
</dbReference>
<evidence type="ECO:0000259" key="4">
    <source>
        <dbReference type="Pfam" id="PF04424"/>
    </source>
</evidence>
<keyword evidence="2" id="KW-0645">Protease</keyword>
<dbReference type="AlphaFoldDB" id="A0A1D1W0Z4"/>
<feature type="region of interest" description="Disordered" evidence="3">
    <location>
        <begin position="175"/>
        <end position="218"/>
    </location>
</feature>
<dbReference type="GO" id="GO:0006508">
    <property type="term" value="P:proteolysis"/>
    <property type="evidence" value="ECO:0007669"/>
    <property type="project" value="UniProtKB-KW"/>
</dbReference>
<dbReference type="PANTHER" id="PTHR18063:SF6">
    <property type="entry name" value="UBIQUITIN CARBOXYL-TERMINAL HYDROLASE"/>
    <property type="match status" value="1"/>
</dbReference>
<evidence type="ECO:0000313" key="5">
    <source>
        <dbReference type="EMBL" id="GAV07081.1"/>
    </source>
</evidence>
<keyword evidence="2" id="KW-0788">Thiol protease</keyword>
<dbReference type="GO" id="GO:0140934">
    <property type="term" value="F:histone deubiquitinase activity"/>
    <property type="evidence" value="ECO:0007669"/>
    <property type="project" value="UniProtKB-UniRule"/>
</dbReference>
<keyword evidence="6" id="KW-1185">Reference proteome</keyword>
<comment type="function">
    <text evidence="2">Hydrolase that can specifically remove 'Lys-48'-linked conjugated ubiquitin from proteins. Has exodeubiquitinase activity and has a preference for long polyubiquitin chains. May play a regulatory role at the level of protein turnover.</text>
</comment>
<dbReference type="STRING" id="947166.A0A1D1W0Z4"/>
<dbReference type="EC" id="3.4.19.12" evidence="2"/>
<feature type="region of interest" description="Disordered" evidence="3">
    <location>
        <begin position="117"/>
        <end position="144"/>
    </location>
</feature>
<sequence length="672" mass="74515">MMDRAMHPSLESDHPKISVEVGTASMEILCERCPPNEARVVNIPIVLEETGEKIVHVPITSETDNPSINNAYVPYLPVQDRLRLENKLDRPPSFSGECEMTCGGEGVVAPKSAAVGERATGQLPDRQQSPALCPPATDSVTSASLTNDIPVAEGREGHDMVQEEELGTLGEYQKTERGTEQNEQANQGSAEPKEQTGSSPRNQQLSLPVTSSWTNQNTSTPFLPLDTPVEECIYQIKWTAFQNKDVPIVTQNKNGPCPLISLVNALLLSKRLNLSEGIEYQSGENLMSQLAAMVLESVPEKVTEEVRRNYEQNIQDALAILPKLQTGLDINVHFGGPRRYEFTQDTLLFDVLDVPLVHGWICDKEDEAAVVVEKHGSYNRLVEFIIMGKASDNCDTAGEALLAEDWLERTQTQLTYPGLVALVDCLQPDRPCVLFRNNHFSTIIKHDEQIYALVTDQGYATVADCVWEQLSNVEGNTDFFDDKFRPRVCTKSVPNTPSVFDARKQEELDFQLALSLSQSETVGRVLHDGRIIDRAEMEKENVEVEPKDQEMSPALSDYELAKSLQAVEDAAVVIPSPRLAPPVPQLPRPAVPVSQSAFELKERSAVPPSASTASPYPSSRPNFGRRHSNERQQEQRSTPMPHSTSMTVRSTGPTTRRLPRVDQEKKEKCVIS</sequence>
<dbReference type="OrthoDB" id="10261212at2759"/>
<feature type="region of interest" description="Disordered" evidence="3">
    <location>
        <begin position="578"/>
        <end position="672"/>
    </location>
</feature>
<feature type="compositionally biased region" description="Polar residues" evidence="3">
    <location>
        <begin position="635"/>
        <end position="654"/>
    </location>
</feature>
<evidence type="ECO:0000256" key="2">
    <source>
        <dbReference type="RuleBase" id="RU367139"/>
    </source>
</evidence>